<dbReference type="InterPro" id="IPR039098">
    <property type="entry name" value="TINF2"/>
</dbReference>
<dbReference type="FunFam" id="1.10.10.60:FF:000032">
    <property type="entry name" value="Zinc finger and SCAN domain-containing 20"/>
    <property type="match status" value="4"/>
</dbReference>
<dbReference type="Pfam" id="PF13837">
    <property type="entry name" value="Myb_DNA-bind_4"/>
    <property type="match status" value="6"/>
</dbReference>
<dbReference type="Gene3D" id="1.10.10.60">
    <property type="entry name" value="Homeodomain-like"/>
    <property type="match status" value="6"/>
</dbReference>
<dbReference type="Ensembl" id="ENSCCRT00020003364.1">
    <property type="protein sequence ID" value="ENSCCRP00020002892.1"/>
    <property type="gene ID" value="ENSCCRG00020001710.1"/>
</dbReference>
<dbReference type="GO" id="GO:0016233">
    <property type="term" value="P:telomere capping"/>
    <property type="evidence" value="ECO:0007669"/>
    <property type="project" value="InterPro"/>
</dbReference>
<dbReference type="CDD" id="cd11657">
    <property type="entry name" value="TIN2_N"/>
    <property type="match status" value="1"/>
</dbReference>
<feature type="region of interest" description="Disordered" evidence="1">
    <location>
        <begin position="289"/>
        <end position="344"/>
    </location>
</feature>
<proteinExistence type="predicted"/>
<dbReference type="InterPro" id="IPR029400">
    <property type="entry name" value="TINF2_N"/>
</dbReference>
<feature type="domain" description="Myb-like" evidence="2">
    <location>
        <begin position="772"/>
        <end position="824"/>
    </location>
</feature>
<name>A0A8C2BWR8_CYPCA</name>
<dbReference type="AlphaFoldDB" id="A0A8C2BWR8"/>
<reference evidence="3" key="1">
    <citation type="submission" date="2025-08" db="UniProtKB">
        <authorList>
            <consortium name="Ensembl"/>
        </authorList>
    </citation>
    <scope>IDENTIFICATION</scope>
</reference>
<feature type="domain" description="Myb-like" evidence="2">
    <location>
        <begin position="373"/>
        <end position="437"/>
    </location>
</feature>
<evidence type="ECO:0000256" key="1">
    <source>
        <dbReference type="SAM" id="MobiDB-lite"/>
    </source>
</evidence>
<sequence length="1110" mass="129280">MEALWSKRIEDPLSLMSFIIPPSRLLSAAMWQVTEQRQVKHYGMLEEFVTMVTETLPELLNYNQRTQLIFGLRARRLLELCRGKYQVDLEDIQPHLDRIHAPRVVDEDMEESEACFLGLIRTLISNPEERENFFQNIFPEEYGPKFDKNLQTLMEDFLLQFDRMMSVPDLSQTVSWLRTCPSLLEQCLHSVSVPKQMKTLLEHHITNGNLQDNEYVHSAYNSCTFSSQSLPPLVRVVISSDHTESGDPSESVADLDGQDKDECHTSKNLSDTDTLGWMVKKRKFKVEIEEREDEEDDDDQNWPITGAGSSRKSNGCIDSSLGEELNQTHTKKNSKKSSKRKRDDSADVSREFTFIDHLGAYTGESSYQTSDASKVPWSEEETLCLIDIWGKDSVQRSLKDCARNRHIFNLISKKMFERGFTRTAEQCHTRIKRLKMSFRQCHENIVKGEKPEWKFYNVLEKILCRKESTEQEDTITDVSVPEESSGQQAEDTDWDVLGHVGLEGTRNIPWTDQETQTLIRIWGEDKTQRELRGVLQNGHIFAMISKKMAAHSYIRTAEQCQSRVKRLKLCFKQSYESKHTEGKEHVEFKFYKQMERIMANEEPCSSQIKEEDSTDIEYQVYKYQNIETAMNCMDDRKKVAWSDAETVILLQLWGNEQVQQNLQRCPHNGHIYSEISEKLNAHGYLRSAEQCHTRIKRLKISYRQCRDSMSSPEAERVEFKFYDLMEDIFRRNASSKVSGDNETNNGIKSESQDICGSFNQTASWSDSETVALIDIWVEDEVQEALRGSDHNIHVFTDIAERMNNQGFLKTPEQCRWKIKNLTKNFQQCYEMKKCGMENVDCKYYDKLEQVLGDEAFSMFVYDEDDKDAGFHYCNRVKMTWSDRETQALLDIWGDDRVQHSLMSCPKNRHIYRYISKRMMALGFNRTGVQCHSRVKRLKSQFYYDGREECKFYDQLEKIILKDRTSEGQDISELESITDSDSDSLALSKPLTADGPKLAWGDSETHTLISIWGSDATQERLKGCIKRKPVFQQIALAMAEKGYSRTDEQCRSRIKRLKASYRQCLDNYRNVGEQVEWKFFKQLNKIFEKYPLDDAETTMDQEPEAAGRKKH</sequence>
<dbReference type="GO" id="GO:0070187">
    <property type="term" value="C:shelterin complex"/>
    <property type="evidence" value="ECO:0007669"/>
    <property type="project" value="InterPro"/>
</dbReference>
<feature type="domain" description="Myb-like" evidence="2">
    <location>
        <begin position="876"/>
        <end position="940"/>
    </location>
</feature>
<dbReference type="PANTHER" id="PTHR15512:SF2">
    <property type="match status" value="1"/>
</dbReference>
<feature type="domain" description="Myb-like" evidence="2">
    <location>
        <begin position="637"/>
        <end position="701"/>
    </location>
</feature>
<dbReference type="PANTHER" id="PTHR15512">
    <property type="entry name" value="TERF1-INTERACTING NUCLEAR FACTOR 2"/>
    <property type="match status" value="1"/>
</dbReference>
<feature type="domain" description="Myb-like" evidence="2">
    <location>
        <begin position="506"/>
        <end position="570"/>
    </location>
</feature>
<evidence type="ECO:0000259" key="2">
    <source>
        <dbReference type="SMART" id="SM00717"/>
    </source>
</evidence>
<evidence type="ECO:0000313" key="3">
    <source>
        <dbReference type="Ensembl" id="ENSCCRP00020002892.1"/>
    </source>
</evidence>
<accession>A0A8C2BWR8</accession>
<dbReference type="InterPro" id="IPR001005">
    <property type="entry name" value="SANT/Myb"/>
</dbReference>
<dbReference type="GO" id="GO:1904356">
    <property type="term" value="P:regulation of telomere maintenance via telomere lengthening"/>
    <property type="evidence" value="ECO:0007669"/>
    <property type="project" value="TreeGrafter"/>
</dbReference>
<dbReference type="SMART" id="SM00717">
    <property type="entry name" value="SANT"/>
    <property type="match status" value="6"/>
</dbReference>
<dbReference type="Pfam" id="PF14973">
    <property type="entry name" value="TINF2_N"/>
    <property type="match status" value="1"/>
</dbReference>
<dbReference type="GO" id="GO:0042162">
    <property type="term" value="F:telomeric DNA binding"/>
    <property type="evidence" value="ECO:0007669"/>
    <property type="project" value="TreeGrafter"/>
</dbReference>
<feature type="compositionally biased region" description="Basic residues" evidence="1">
    <location>
        <begin position="329"/>
        <end position="340"/>
    </location>
</feature>
<feature type="compositionally biased region" description="Acidic residues" evidence="1">
    <location>
        <begin position="289"/>
        <end position="300"/>
    </location>
</feature>
<feature type="domain" description="Myb-like" evidence="2">
    <location>
        <begin position="995"/>
        <end position="1059"/>
    </location>
</feature>
<dbReference type="Proteomes" id="UP000694701">
    <property type="component" value="Unplaced"/>
</dbReference>
<dbReference type="InterPro" id="IPR044822">
    <property type="entry name" value="Myb_DNA-bind_4"/>
</dbReference>
<feature type="compositionally biased region" description="Polar residues" evidence="1">
    <location>
        <begin position="307"/>
        <end position="317"/>
    </location>
</feature>
<protein>
    <submittedName>
        <fullName evidence="3">Zgc:113263</fullName>
    </submittedName>
</protein>
<evidence type="ECO:0000313" key="4">
    <source>
        <dbReference type="Proteomes" id="UP000694701"/>
    </source>
</evidence>
<feature type="region of interest" description="Disordered" evidence="1">
    <location>
        <begin position="241"/>
        <end position="268"/>
    </location>
</feature>
<organism evidence="3 4">
    <name type="scientific">Cyprinus carpio</name>
    <name type="common">Common carp</name>
    <dbReference type="NCBI Taxonomy" id="7962"/>
    <lineage>
        <taxon>Eukaryota</taxon>
        <taxon>Metazoa</taxon>
        <taxon>Chordata</taxon>
        <taxon>Craniata</taxon>
        <taxon>Vertebrata</taxon>
        <taxon>Euteleostomi</taxon>
        <taxon>Actinopterygii</taxon>
        <taxon>Neopterygii</taxon>
        <taxon>Teleostei</taxon>
        <taxon>Ostariophysi</taxon>
        <taxon>Cypriniformes</taxon>
        <taxon>Cyprinidae</taxon>
        <taxon>Cyprininae</taxon>
        <taxon>Cyprinus</taxon>
    </lineage>
</organism>